<protein>
    <submittedName>
        <fullName evidence="2">Uncharacterized protein</fullName>
    </submittedName>
</protein>
<dbReference type="EMBL" id="VUNA01000002">
    <property type="protein sequence ID" value="MST70109.1"/>
    <property type="molecule type" value="Genomic_DNA"/>
</dbReference>
<feature type="compositionally biased region" description="Basic and acidic residues" evidence="1">
    <location>
        <begin position="377"/>
        <end position="389"/>
    </location>
</feature>
<gene>
    <name evidence="2" type="ORF">FYJ65_01940</name>
</gene>
<evidence type="ECO:0000256" key="1">
    <source>
        <dbReference type="SAM" id="MobiDB-lite"/>
    </source>
</evidence>
<dbReference type="RefSeq" id="WP_154553668.1">
    <property type="nucleotide sequence ID" value="NZ_VUNA01000002.1"/>
</dbReference>
<organism evidence="2 3">
    <name type="scientific">Mogibacterium kristiansenii</name>
    <dbReference type="NCBI Taxonomy" id="2606708"/>
    <lineage>
        <taxon>Bacteria</taxon>
        <taxon>Bacillati</taxon>
        <taxon>Bacillota</taxon>
        <taxon>Clostridia</taxon>
        <taxon>Peptostreptococcales</taxon>
        <taxon>Anaerovoracaceae</taxon>
        <taxon>Mogibacterium</taxon>
    </lineage>
</organism>
<sequence length="406" mass="45886">MEIGLCYPERNWPSGSGKNRKTHRRKLRGAVIVFLGMMLLLSGRKAYGAEVIHQSGMALQPYDTSIYDTVNNANETMTDYGHAYTNSQELNSVSGPSMQFRSLLYTEIPNPQSIAVSPDGKTAWVMSSYKSGSDNSRTGRIYRIDLSRFWKKKAAGSKDTGAIKAGPEIVTGHGQTLAYNPKSHELWYVRETKVLNTTLVRVNPKTMEVEKEIHFRFGSTIVFPPTFTFDKDGNCWTYTRSTGSNWVSAGTIRFYKGRIQGNRVTFRMINQGLRYPPGNLCQTFGYNPVNDRLYVVADGEMLTVPAGKLSRQRVTPSDVQCIKFGGCREFEGLAFTETGCAYFATNKPSEIMRDRVSYNKALKLEAKYKRAKKNYARDRKAMKKEKEEQAQNITMEKIGKQLEDGF</sequence>
<comment type="caution">
    <text evidence="2">The sequence shown here is derived from an EMBL/GenBank/DDBJ whole genome shotgun (WGS) entry which is preliminary data.</text>
</comment>
<evidence type="ECO:0000313" key="2">
    <source>
        <dbReference type="EMBL" id="MST70109.1"/>
    </source>
</evidence>
<dbReference type="Proteomes" id="UP000469424">
    <property type="component" value="Unassembled WGS sequence"/>
</dbReference>
<keyword evidence="3" id="KW-1185">Reference proteome</keyword>
<accession>A0A6N7XJK6</accession>
<feature type="region of interest" description="Disordered" evidence="1">
    <location>
        <begin position="377"/>
        <end position="406"/>
    </location>
</feature>
<reference evidence="2 3" key="1">
    <citation type="submission" date="2019-08" db="EMBL/GenBank/DDBJ databases">
        <title>In-depth cultivation of the pig gut microbiome towards novel bacterial diversity and tailored functional studies.</title>
        <authorList>
            <person name="Wylensek D."/>
            <person name="Hitch T.C.A."/>
            <person name="Clavel T."/>
        </authorList>
    </citation>
    <scope>NUCLEOTIDE SEQUENCE [LARGE SCALE GENOMIC DNA]</scope>
    <source>
        <strain evidence="2 3">WCA-MUC-591-APC-4B</strain>
    </source>
</reference>
<dbReference type="SUPFAM" id="SSF63829">
    <property type="entry name" value="Calcium-dependent phosphotriesterase"/>
    <property type="match status" value="1"/>
</dbReference>
<dbReference type="Gene3D" id="2.130.10.10">
    <property type="entry name" value="YVTN repeat-like/Quinoprotein amine dehydrogenase"/>
    <property type="match status" value="1"/>
</dbReference>
<name>A0A6N7XJK6_9FIRM</name>
<proteinExistence type="predicted"/>
<dbReference type="InterPro" id="IPR015943">
    <property type="entry name" value="WD40/YVTN_repeat-like_dom_sf"/>
</dbReference>
<evidence type="ECO:0000313" key="3">
    <source>
        <dbReference type="Proteomes" id="UP000469424"/>
    </source>
</evidence>
<dbReference type="AlphaFoldDB" id="A0A6N7XJK6"/>
<feature type="compositionally biased region" description="Basic and acidic residues" evidence="1">
    <location>
        <begin position="397"/>
        <end position="406"/>
    </location>
</feature>